<reference evidence="2 3" key="1">
    <citation type="submission" date="2016-06" db="EMBL/GenBank/DDBJ databases">
        <title>Comparative genomics of the ectomycorrhizal sister species Rhizopogon vinicolor and Rhizopogon vesiculosus (Basidiomycota: Boletales) reveals a divergence of the mating type B locus.</title>
        <authorList>
            <consortium name="DOE Joint Genome Institute"/>
            <person name="Mujic A.B."/>
            <person name="Kuo A."/>
            <person name="Tritt A."/>
            <person name="Lipzen A."/>
            <person name="Chen C."/>
            <person name="Johnson J."/>
            <person name="Sharma A."/>
            <person name="Barry K."/>
            <person name="Grigoriev I.V."/>
            <person name="Spatafora J.W."/>
        </authorList>
    </citation>
    <scope>NUCLEOTIDE SEQUENCE [LARGE SCALE GENOMIC DNA]</scope>
    <source>
        <strain evidence="2 3">AM-OR11-026</strain>
    </source>
</reference>
<sequence length="571" mass="64008">MSKMGPPQATSVISDNSDHHSSGCQAHAIESVEDKIRRLTPPQFLPLINQLLLERSKGNMRPTRHLISNALKQYDGDVYKVAGVSRFGSYASQARRASLIELGGREDQGEQVWISLHPNLFKDEMTTKSVPETTTDSVEGTTTDSVEEAAIESVENKIRRLTPPQFLPLINQLLLERSKGNMRPTRRSIANALKQYDEDIYKRAGVTNVKFGDYASQAQRASLIELGGQESQGEPTWIALHPNLFKDETTPRSIEETTIQSVEETTLESKIRRLTPQKFLPLINQLLLERSKGNMRPTRNIMSNALKEYDKDVYKRAGVNKFGEYASQAQQASLIVFGGRDGNGEQAWIALHPNLFKDEPTPEAVEKITIQSAEKTTIQSVEKTTFESKIRRLTPQKFLPLINQLLLAKSQGNMNPTRRSIAKALMRYDRDVYKRAGVDKWGDYVSQAQGASLIKLGGREDGGEQSWIALHPNLLEAATIESVEDKIRRLTPPQFLPLIVQLLQARSKGDMKPGMYSIAFALLQYDKDAYKRAGVNKFGDYASLAERASLIELGGSEGEAWIALHPKWFKK</sequence>
<proteinExistence type="predicted"/>
<dbReference type="AlphaFoldDB" id="A0A1B7MEQ1"/>
<gene>
    <name evidence="2" type="ORF">K503DRAFT_806395</name>
</gene>
<feature type="region of interest" description="Disordered" evidence="1">
    <location>
        <begin position="1"/>
        <end position="23"/>
    </location>
</feature>
<accession>A0A1B7MEQ1</accession>
<dbReference type="STRING" id="1314800.A0A1B7MEQ1"/>
<dbReference type="Proteomes" id="UP000092154">
    <property type="component" value="Unassembled WGS sequence"/>
</dbReference>
<evidence type="ECO:0000313" key="3">
    <source>
        <dbReference type="Proteomes" id="UP000092154"/>
    </source>
</evidence>
<name>A0A1B7MEQ1_9AGAM</name>
<keyword evidence="3" id="KW-1185">Reference proteome</keyword>
<organism evidence="2 3">
    <name type="scientific">Rhizopogon vinicolor AM-OR11-026</name>
    <dbReference type="NCBI Taxonomy" id="1314800"/>
    <lineage>
        <taxon>Eukaryota</taxon>
        <taxon>Fungi</taxon>
        <taxon>Dikarya</taxon>
        <taxon>Basidiomycota</taxon>
        <taxon>Agaricomycotina</taxon>
        <taxon>Agaricomycetes</taxon>
        <taxon>Agaricomycetidae</taxon>
        <taxon>Boletales</taxon>
        <taxon>Suillineae</taxon>
        <taxon>Rhizopogonaceae</taxon>
        <taxon>Rhizopogon</taxon>
    </lineage>
</organism>
<dbReference type="EMBL" id="KV449616">
    <property type="protein sequence ID" value="OAX31071.1"/>
    <property type="molecule type" value="Genomic_DNA"/>
</dbReference>
<evidence type="ECO:0000313" key="2">
    <source>
        <dbReference type="EMBL" id="OAX31071.1"/>
    </source>
</evidence>
<evidence type="ECO:0000256" key="1">
    <source>
        <dbReference type="SAM" id="MobiDB-lite"/>
    </source>
</evidence>
<dbReference type="InParanoid" id="A0A1B7MEQ1"/>
<dbReference type="OrthoDB" id="2690974at2759"/>
<protein>
    <submittedName>
        <fullName evidence="2">Uncharacterized protein</fullName>
    </submittedName>
</protein>